<accession>A0A6J7XP75</accession>
<gene>
    <name evidence="2" type="ORF">UFOVP1392_15</name>
    <name evidence="3" type="ORF">UFOVP1569_14</name>
    <name evidence="1" type="ORF">UFOVP952_25</name>
</gene>
<sequence>MSLLLLLQREYADSPISDAAEEVAGVGTAPQEWTFILADKNGTQLDILDPAVTACELNYQRSQPTTCTFTLQGEDDRAYNIISALTTTRPLAYAYRDGRLYFAGYLSGVKEAADEDLSMMVTFTDALGVLAHRLTDSDFEVYDETTTNLIAGTVSGGTSLVAQANATAATGLTATAATTGFDVETFTTSRDVVLDKIMELVNLTNGPDLRITPVAGSSTFGTLEVGTLYQGTTVMARFGYGSSTVGNLTGFDWEITPPATRVICVGNEVEGSSTVNAAVTTAETRIGVWQSSINNNDLYLENDCIDAANAATRLDWQTVVSFTPEPAITPRPLRDYTIGDVVSVRASRGSLLYNGQLRVRSITLSIDDSGFEVAHRIECEAGGPGTSQQQGVGGGSADTVSVSNGLLGGFV</sequence>
<dbReference type="EMBL" id="LR796889">
    <property type="protein sequence ID" value="CAB4172970.1"/>
    <property type="molecule type" value="Genomic_DNA"/>
</dbReference>
<organism evidence="3">
    <name type="scientific">uncultured Caudovirales phage</name>
    <dbReference type="NCBI Taxonomy" id="2100421"/>
    <lineage>
        <taxon>Viruses</taxon>
        <taxon>Duplodnaviria</taxon>
        <taxon>Heunggongvirae</taxon>
        <taxon>Uroviricota</taxon>
        <taxon>Caudoviricetes</taxon>
        <taxon>Peduoviridae</taxon>
        <taxon>Maltschvirus</taxon>
        <taxon>Maltschvirus maltsch</taxon>
    </lineage>
</organism>
<protein>
    <submittedName>
        <fullName evidence="3">Uncharacterized protein</fullName>
    </submittedName>
</protein>
<evidence type="ECO:0000313" key="2">
    <source>
        <dbReference type="EMBL" id="CAB4203969.1"/>
    </source>
</evidence>
<evidence type="ECO:0000313" key="1">
    <source>
        <dbReference type="EMBL" id="CAB4172970.1"/>
    </source>
</evidence>
<dbReference type="EMBL" id="LR797334">
    <property type="protein sequence ID" value="CAB4203969.1"/>
    <property type="molecule type" value="Genomic_DNA"/>
</dbReference>
<dbReference type="EMBL" id="LR798409">
    <property type="protein sequence ID" value="CAB5229777.1"/>
    <property type="molecule type" value="Genomic_DNA"/>
</dbReference>
<evidence type="ECO:0000313" key="3">
    <source>
        <dbReference type="EMBL" id="CAB5229777.1"/>
    </source>
</evidence>
<proteinExistence type="predicted"/>
<name>A0A6J7XP75_9CAUD</name>
<reference evidence="3" key="1">
    <citation type="submission" date="2020-05" db="EMBL/GenBank/DDBJ databases">
        <authorList>
            <person name="Chiriac C."/>
            <person name="Salcher M."/>
            <person name="Ghai R."/>
            <person name="Kavagutti S V."/>
        </authorList>
    </citation>
    <scope>NUCLEOTIDE SEQUENCE</scope>
</reference>